<dbReference type="PROSITE" id="PS50043">
    <property type="entry name" value="HTH_LUXR_2"/>
    <property type="match status" value="1"/>
</dbReference>
<accession>A0A418VPT9</accession>
<keyword evidence="3" id="KW-0804">Transcription</keyword>
<feature type="domain" description="HTH luxR-type" evidence="4">
    <location>
        <begin position="164"/>
        <end position="229"/>
    </location>
</feature>
<dbReference type="InterPro" id="IPR016032">
    <property type="entry name" value="Sig_transdc_resp-reg_C-effctor"/>
</dbReference>
<keyword evidence="2" id="KW-0238">DNA-binding</keyword>
<proteinExistence type="predicted"/>
<dbReference type="PANTHER" id="PTHR44688">
    <property type="entry name" value="DNA-BINDING TRANSCRIPTIONAL ACTIVATOR DEVR_DOSR"/>
    <property type="match status" value="1"/>
</dbReference>
<dbReference type="AlphaFoldDB" id="A0A418VPT9"/>
<dbReference type="SUPFAM" id="SSF46894">
    <property type="entry name" value="C-terminal effector domain of the bipartite response regulators"/>
    <property type="match status" value="1"/>
</dbReference>
<keyword evidence="1" id="KW-0805">Transcription regulation</keyword>
<dbReference type="Gene3D" id="1.10.10.10">
    <property type="entry name" value="Winged helix-like DNA-binding domain superfamily/Winged helix DNA-binding domain"/>
    <property type="match status" value="1"/>
</dbReference>
<evidence type="ECO:0000256" key="1">
    <source>
        <dbReference type="ARBA" id="ARBA00023015"/>
    </source>
</evidence>
<reference evidence="5 6" key="1">
    <citation type="submission" date="2018-09" db="EMBL/GenBank/DDBJ databases">
        <authorList>
            <person name="Zhu H."/>
        </authorList>
    </citation>
    <scope>NUCLEOTIDE SEQUENCE [LARGE SCALE GENOMIC DNA]</scope>
    <source>
        <strain evidence="5 6">K2W22B-5</strain>
    </source>
</reference>
<dbReference type="EMBL" id="QYUL01000004">
    <property type="protein sequence ID" value="RJF78280.1"/>
    <property type="molecule type" value="Genomic_DNA"/>
</dbReference>
<dbReference type="GO" id="GO:0006355">
    <property type="term" value="P:regulation of DNA-templated transcription"/>
    <property type="evidence" value="ECO:0007669"/>
    <property type="project" value="InterPro"/>
</dbReference>
<dbReference type="Proteomes" id="UP000283458">
    <property type="component" value="Unassembled WGS sequence"/>
</dbReference>
<organism evidence="5 6">
    <name type="scientific">Azospirillum cavernae</name>
    <dbReference type="NCBI Taxonomy" id="2320860"/>
    <lineage>
        <taxon>Bacteria</taxon>
        <taxon>Pseudomonadati</taxon>
        <taxon>Pseudomonadota</taxon>
        <taxon>Alphaproteobacteria</taxon>
        <taxon>Rhodospirillales</taxon>
        <taxon>Azospirillaceae</taxon>
        <taxon>Azospirillum</taxon>
    </lineage>
</organism>
<dbReference type="Pfam" id="PF00196">
    <property type="entry name" value="GerE"/>
    <property type="match status" value="1"/>
</dbReference>
<dbReference type="InterPro" id="IPR000792">
    <property type="entry name" value="Tscrpt_reg_LuxR_C"/>
</dbReference>
<comment type="caution">
    <text evidence="5">The sequence shown here is derived from an EMBL/GenBank/DDBJ whole genome shotgun (WGS) entry which is preliminary data.</text>
</comment>
<protein>
    <recommendedName>
        <fullName evidence="4">HTH luxR-type domain-containing protein</fullName>
    </recommendedName>
</protein>
<sequence>MPSDWIARCRAVKTLHDAHQLSTDLCHELGLDHFIHLACVPQASNRFANYILSNFRDDKRSASGGPCEGVGLLHRALEDARPLVWSAMADLVLPVPATKLPLAGGDDLLLSDGGMLGIHGGDGGKAVLCFTVRHGRLHDRDIERILCLLQVMSPYVYTCLTAPAADATRLLSERERECLTWMIQGKTSWEIGKILGITERTTDFHVGNILRKMDCRNRSQAIGKALLNGHAVRFPDDLLERVVCLDQPAAQSVRTRPEPPPKSR</sequence>
<dbReference type="GO" id="GO:0003677">
    <property type="term" value="F:DNA binding"/>
    <property type="evidence" value="ECO:0007669"/>
    <property type="project" value="UniProtKB-KW"/>
</dbReference>
<keyword evidence="6" id="KW-1185">Reference proteome</keyword>
<evidence type="ECO:0000313" key="5">
    <source>
        <dbReference type="EMBL" id="RJF78280.1"/>
    </source>
</evidence>
<evidence type="ECO:0000256" key="2">
    <source>
        <dbReference type="ARBA" id="ARBA00023125"/>
    </source>
</evidence>
<dbReference type="SMART" id="SM00421">
    <property type="entry name" value="HTH_LUXR"/>
    <property type="match status" value="1"/>
</dbReference>
<dbReference type="InterPro" id="IPR036388">
    <property type="entry name" value="WH-like_DNA-bd_sf"/>
</dbReference>
<dbReference type="RefSeq" id="WP_119833419.1">
    <property type="nucleotide sequence ID" value="NZ_QYUL01000004.1"/>
</dbReference>
<dbReference type="OrthoDB" id="3170288at2"/>
<evidence type="ECO:0000259" key="4">
    <source>
        <dbReference type="PROSITE" id="PS50043"/>
    </source>
</evidence>
<dbReference type="InterPro" id="IPR036693">
    <property type="entry name" value="TF_LuxR_autoind-bd_dom_sf"/>
</dbReference>
<evidence type="ECO:0000256" key="3">
    <source>
        <dbReference type="ARBA" id="ARBA00023163"/>
    </source>
</evidence>
<name>A0A418VPT9_9PROT</name>
<evidence type="ECO:0000313" key="6">
    <source>
        <dbReference type="Proteomes" id="UP000283458"/>
    </source>
</evidence>
<dbReference type="PANTHER" id="PTHR44688:SF16">
    <property type="entry name" value="DNA-BINDING TRANSCRIPTIONAL ACTIVATOR DEVR_DOSR"/>
    <property type="match status" value="1"/>
</dbReference>
<dbReference type="Gene3D" id="3.30.450.80">
    <property type="entry name" value="Transcription factor LuxR-like, autoinducer-binding domain"/>
    <property type="match status" value="1"/>
</dbReference>
<dbReference type="PRINTS" id="PR00038">
    <property type="entry name" value="HTHLUXR"/>
</dbReference>
<gene>
    <name evidence="5" type="ORF">D3877_24560</name>
</gene>
<dbReference type="CDD" id="cd06170">
    <property type="entry name" value="LuxR_C_like"/>
    <property type="match status" value="1"/>
</dbReference>